<comment type="caution">
    <text evidence="1">The sequence shown here is derived from an EMBL/GenBank/DDBJ whole genome shotgun (WGS) entry which is preliminary data.</text>
</comment>
<gene>
    <name evidence="1" type="ORF">FHU33_3179</name>
</gene>
<organism evidence="1 2">
    <name type="scientific">Blastococcus colisei</name>
    <dbReference type="NCBI Taxonomy" id="1564162"/>
    <lineage>
        <taxon>Bacteria</taxon>
        <taxon>Bacillati</taxon>
        <taxon>Actinomycetota</taxon>
        <taxon>Actinomycetes</taxon>
        <taxon>Geodermatophilales</taxon>
        <taxon>Geodermatophilaceae</taxon>
        <taxon>Blastococcus</taxon>
    </lineage>
</organism>
<name>A0A543PI03_9ACTN</name>
<keyword evidence="2" id="KW-1185">Reference proteome</keyword>
<dbReference type="EMBL" id="VFQE01000001">
    <property type="protein sequence ID" value="TQN43716.1"/>
    <property type="molecule type" value="Genomic_DNA"/>
</dbReference>
<proteinExistence type="predicted"/>
<evidence type="ECO:0000313" key="2">
    <source>
        <dbReference type="Proteomes" id="UP000319865"/>
    </source>
</evidence>
<accession>A0A543PI03</accession>
<protein>
    <submittedName>
        <fullName evidence="1">Uncharacterized protein</fullName>
    </submittedName>
</protein>
<dbReference type="Proteomes" id="UP000319865">
    <property type="component" value="Unassembled WGS sequence"/>
</dbReference>
<sequence>MSEALKAVLQRRAGRLEASLARHRLVFLQLGSSFRVLRSDLLELIADTVVSVEEVLAGFDEQPPSTIAICNVESLSLAANGSDRLSALRERSLRLLDNGHRVCLVSTAPRVAFGSVPGSSLLEDASLALLDFLDESELSGTEERAPLWHLPEASFGEQDGDLMEKVLGELGTGVLSALDHCLFEIDPRSSNGLSFLSIRETEALRGAGLIVVSSDGGIELANRRSLAEIKAAVAHLLGTLTDAPAELAAVSSGLWFIERTMRSALRRHVSQSEGERWRVAAVGGLATEVLKRAQLDSSLSAVSVRELRDPLEWLTLSELLDVITSTRIGGLGVASHIWQKFREQVLPVRNRLSHMRLLKSRDEETVSIWVGVIRQTFR</sequence>
<dbReference type="AlphaFoldDB" id="A0A543PI03"/>
<evidence type="ECO:0000313" key="1">
    <source>
        <dbReference type="EMBL" id="TQN43716.1"/>
    </source>
</evidence>
<reference evidence="1 2" key="1">
    <citation type="submission" date="2019-06" db="EMBL/GenBank/DDBJ databases">
        <title>Sequencing the genomes of 1000 actinobacteria strains.</title>
        <authorList>
            <person name="Klenk H.-P."/>
        </authorList>
    </citation>
    <scope>NUCLEOTIDE SEQUENCE [LARGE SCALE GENOMIC DNA]</scope>
    <source>
        <strain evidence="1 2">DSM 46837</strain>
    </source>
</reference>